<comment type="caution">
    <text evidence="4">The sequence shown here is derived from an EMBL/GenBank/DDBJ whole genome shotgun (WGS) entry which is preliminary data.</text>
</comment>
<dbReference type="AlphaFoldDB" id="A0AAE3M2V8"/>
<dbReference type="InterPro" id="IPR024749">
    <property type="entry name" value="Collagen-bd_put"/>
</dbReference>
<dbReference type="Proteomes" id="UP001209229">
    <property type="component" value="Unassembled WGS sequence"/>
</dbReference>
<dbReference type="RefSeq" id="WP_301189533.1">
    <property type="nucleotide sequence ID" value="NZ_JAPDPJ010000008.1"/>
</dbReference>
<feature type="domain" description="Putative collagen-binding" evidence="2">
    <location>
        <begin position="371"/>
        <end position="461"/>
    </location>
</feature>
<dbReference type="InterPro" id="IPR025277">
    <property type="entry name" value="Apiosidase-like_cat_dom"/>
</dbReference>
<feature type="domain" description="Apiosidase-like catalytic" evidence="3">
    <location>
        <begin position="35"/>
        <end position="368"/>
    </location>
</feature>
<sequence length="463" mass="52945">MFKKLALGVIALLLMVACVSKKATKKEGLSLLKISENGRFMEDESGDPFFWLGDTGWLLFSKMTREEADQYLTNRAELGFNVIQVMVLHTIGAKNVYGDSALIKNNVAFPLITEGNDFKDSVQYDFWDNVDYVVDLAAEKGLYMAMVPVWGNNVKDGYVSRDEAATYSKWLANRYKDRTNIIWLNGGDTFGSDSTATWNIIGNGLNDTDPNHLITFHPRGRCSSTDWFHNEKWMDFNMVQSGHRRYDQDDTERAYGQDNWRYMEDDYKMTPAKPTIDGEPSYEGIPQGLHDTNQPFWNDDDVRRYAYWSVFAGAFGYTYGHSAVMQFYSEKDKEPAYGAKLYWQQAVNEPGAKQMKYVKQLMLSRDFFSRVPDQSLLAENGEKYSYKVATKGNCYAMIYTYIGDEIAVNMDQFSSSKVKASWFNPRNGEIKEIKEVSNTGVARFDAPGETEEGNDWVLILDEV</sequence>
<dbReference type="PANTHER" id="PTHR37836:SF3">
    <property type="entry name" value="ENDOGLUCANASE"/>
    <property type="match status" value="1"/>
</dbReference>
<evidence type="ECO:0000259" key="3">
    <source>
        <dbReference type="Pfam" id="PF13204"/>
    </source>
</evidence>
<dbReference type="PANTHER" id="PTHR37836">
    <property type="entry name" value="LMO1036 PROTEIN"/>
    <property type="match status" value="1"/>
</dbReference>
<evidence type="ECO:0000256" key="1">
    <source>
        <dbReference type="SAM" id="SignalP"/>
    </source>
</evidence>
<dbReference type="SUPFAM" id="SSF51445">
    <property type="entry name" value="(Trans)glycosidases"/>
    <property type="match status" value="1"/>
</dbReference>
<evidence type="ECO:0000313" key="4">
    <source>
        <dbReference type="EMBL" id="MCW3785961.1"/>
    </source>
</evidence>
<proteinExistence type="predicted"/>
<keyword evidence="1" id="KW-0732">Signal</keyword>
<dbReference type="Pfam" id="PF13204">
    <property type="entry name" value="Apiosidase"/>
    <property type="match status" value="1"/>
</dbReference>
<dbReference type="Pfam" id="PF12904">
    <property type="entry name" value="Collagen_bind_2"/>
    <property type="match status" value="1"/>
</dbReference>
<gene>
    <name evidence="4" type="ORF">OM075_05750</name>
</gene>
<reference evidence="4" key="1">
    <citation type="submission" date="2022-10" db="EMBL/GenBank/DDBJ databases">
        <authorList>
            <person name="Yu W.X."/>
        </authorList>
    </citation>
    <scope>NUCLEOTIDE SEQUENCE</scope>
    <source>
        <strain evidence="4">AAT</strain>
    </source>
</reference>
<feature type="chain" id="PRO_5042150098" evidence="1">
    <location>
        <begin position="23"/>
        <end position="463"/>
    </location>
</feature>
<keyword evidence="4" id="KW-0378">Hydrolase</keyword>
<feature type="signal peptide" evidence="1">
    <location>
        <begin position="1"/>
        <end position="22"/>
    </location>
</feature>
<dbReference type="PROSITE" id="PS51257">
    <property type="entry name" value="PROKAR_LIPOPROTEIN"/>
    <property type="match status" value="1"/>
</dbReference>
<evidence type="ECO:0000259" key="2">
    <source>
        <dbReference type="Pfam" id="PF12904"/>
    </source>
</evidence>
<keyword evidence="5" id="KW-1185">Reference proteome</keyword>
<accession>A0AAE3M2V8</accession>
<dbReference type="GO" id="GO:0016787">
    <property type="term" value="F:hydrolase activity"/>
    <property type="evidence" value="ECO:0007669"/>
    <property type="project" value="UniProtKB-KW"/>
</dbReference>
<dbReference type="EMBL" id="JAPDPJ010000008">
    <property type="protein sequence ID" value="MCW3785961.1"/>
    <property type="molecule type" value="Genomic_DNA"/>
</dbReference>
<dbReference type="Gene3D" id="3.20.20.80">
    <property type="entry name" value="Glycosidases"/>
    <property type="match status" value="1"/>
</dbReference>
<dbReference type="InterPro" id="IPR017853">
    <property type="entry name" value="GH"/>
</dbReference>
<organism evidence="4 5">
    <name type="scientific">Plebeiibacterium sediminum</name>
    <dbReference type="NCBI Taxonomy" id="2992112"/>
    <lineage>
        <taxon>Bacteria</taxon>
        <taxon>Pseudomonadati</taxon>
        <taxon>Bacteroidota</taxon>
        <taxon>Bacteroidia</taxon>
        <taxon>Marinilabiliales</taxon>
        <taxon>Marinilabiliaceae</taxon>
        <taxon>Plebeiibacterium</taxon>
    </lineage>
</organism>
<evidence type="ECO:0000313" key="5">
    <source>
        <dbReference type="Proteomes" id="UP001209229"/>
    </source>
</evidence>
<name>A0AAE3M2V8_9BACT</name>
<protein>
    <submittedName>
        <fullName evidence="4">Glycoside hydrolase family 140 protein</fullName>
    </submittedName>
</protein>